<evidence type="ECO:0000313" key="2">
    <source>
        <dbReference type="EMBL" id="GMH24218.1"/>
    </source>
</evidence>
<accession>A0AAD3T7D5</accession>
<keyword evidence="3" id="KW-1185">Reference proteome</keyword>
<organism evidence="2 3">
    <name type="scientific">Nepenthes gracilis</name>
    <name type="common">Slender pitcher plant</name>
    <dbReference type="NCBI Taxonomy" id="150966"/>
    <lineage>
        <taxon>Eukaryota</taxon>
        <taxon>Viridiplantae</taxon>
        <taxon>Streptophyta</taxon>
        <taxon>Embryophyta</taxon>
        <taxon>Tracheophyta</taxon>
        <taxon>Spermatophyta</taxon>
        <taxon>Magnoliopsida</taxon>
        <taxon>eudicotyledons</taxon>
        <taxon>Gunneridae</taxon>
        <taxon>Pentapetalae</taxon>
        <taxon>Caryophyllales</taxon>
        <taxon>Nepenthaceae</taxon>
        <taxon>Nepenthes</taxon>
    </lineage>
</organism>
<evidence type="ECO:0000313" key="3">
    <source>
        <dbReference type="Proteomes" id="UP001279734"/>
    </source>
</evidence>
<dbReference type="Proteomes" id="UP001279734">
    <property type="component" value="Unassembled WGS sequence"/>
</dbReference>
<comment type="caution">
    <text evidence="2">The sequence shown here is derived from an EMBL/GenBank/DDBJ whole genome shotgun (WGS) entry which is preliminary data.</text>
</comment>
<feature type="region of interest" description="Disordered" evidence="1">
    <location>
        <begin position="1"/>
        <end position="59"/>
    </location>
</feature>
<reference evidence="2" key="1">
    <citation type="submission" date="2023-05" db="EMBL/GenBank/DDBJ databases">
        <title>Nepenthes gracilis genome sequencing.</title>
        <authorList>
            <person name="Fukushima K."/>
        </authorList>
    </citation>
    <scope>NUCLEOTIDE SEQUENCE</scope>
    <source>
        <strain evidence="2">SING2019-196</strain>
    </source>
</reference>
<evidence type="ECO:0000256" key="1">
    <source>
        <dbReference type="SAM" id="MobiDB-lite"/>
    </source>
</evidence>
<dbReference type="EMBL" id="BSYO01000027">
    <property type="protein sequence ID" value="GMH24218.1"/>
    <property type="molecule type" value="Genomic_DNA"/>
</dbReference>
<proteinExistence type="predicted"/>
<dbReference type="AlphaFoldDB" id="A0AAD3T7D5"/>
<sequence>MWRLGWMRRGGSPRTKSRSAKNRFLVGGGETSQLHAVEGEDNGAGHRRVGTSHGVTQVAERKGRQLTVGMLI</sequence>
<name>A0AAD3T7D5_NEPGR</name>
<gene>
    <name evidence="2" type="ORF">Nepgr_026061</name>
</gene>
<protein>
    <submittedName>
        <fullName evidence="2">Uncharacterized protein</fullName>
    </submittedName>
</protein>